<evidence type="ECO:0000313" key="2">
    <source>
        <dbReference type="Proteomes" id="UP001430149"/>
    </source>
</evidence>
<proteinExistence type="predicted"/>
<organism evidence="1 2">
    <name type="scientific">Dyella flava</name>
    <dbReference type="NCBI Taxonomy" id="1920170"/>
    <lineage>
        <taxon>Bacteria</taxon>
        <taxon>Pseudomonadati</taxon>
        <taxon>Pseudomonadota</taxon>
        <taxon>Gammaproteobacteria</taxon>
        <taxon>Lysobacterales</taxon>
        <taxon>Rhodanobacteraceae</taxon>
        <taxon>Dyella</taxon>
    </lineage>
</organism>
<evidence type="ECO:0000313" key="1">
    <source>
        <dbReference type="EMBL" id="MBM7127378.1"/>
    </source>
</evidence>
<dbReference type="Proteomes" id="UP001430149">
    <property type="component" value="Unassembled WGS sequence"/>
</dbReference>
<keyword evidence="2" id="KW-1185">Reference proteome</keyword>
<dbReference type="EMBL" id="JADIKE010000039">
    <property type="protein sequence ID" value="MBM7127378.1"/>
    <property type="molecule type" value="Genomic_DNA"/>
</dbReference>
<dbReference type="RefSeq" id="WP_284384946.1">
    <property type="nucleotide sequence ID" value="NZ_BSNR01000014.1"/>
</dbReference>
<name>A0ABS2K967_9GAMM</name>
<gene>
    <name evidence="1" type="ORF">ISP19_18540</name>
</gene>
<protein>
    <submittedName>
        <fullName evidence="1">Uncharacterized protein</fullName>
    </submittedName>
</protein>
<accession>A0ABS2K967</accession>
<sequence length="62" mass="7203">MFLPDSVKGLYAWNGCRVNSSQFIGMDQRFWQGKEDNDAANKAVIVFPETFWSWVMTLQPED</sequence>
<comment type="caution">
    <text evidence="1">The sequence shown here is derived from an EMBL/GenBank/DDBJ whole genome shotgun (WGS) entry which is preliminary data.</text>
</comment>
<reference evidence="1" key="1">
    <citation type="submission" date="2020-10" db="EMBL/GenBank/DDBJ databases">
        <title>Phylogeny of dyella-like bacteria.</title>
        <authorList>
            <person name="Fu J."/>
        </authorList>
    </citation>
    <scope>NUCLEOTIDE SEQUENCE</scope>
    <source>
        <strain evidence="1">DHOC52</strain>
    </source>
</reference>